<accession>A0A4Z0HBI0</accession>
<dbReference type="SUPFAM" id="SSF53335">
    <property type="entry name" value="S-adenosyl-L-methionine-dependent methyltransferases"/>
    <property type="match status" value="1"/>
</dbReference>
<dbReference type="Proteomes" id="UP000297948">
    <property type="component" value="Unassembled WGS sequence"/>
</dbReference>
<reference evidence="2 3" key="1">
    <citation type="submission" date="2019-03" db="EMBL/GenBank/DDBJ databases">
        <authorList>
            <person name="Gonzalez-Pimentel J.L."/>
        </authorList>
    </citation>
    <scope>NUCLEOTIDE SEQUENCE [LARGE SCALE GENOMIC DNA]</scope>
    <source>
        <strain evidence="2 3">JCM 31289</strain>
    </source>
</reference>
<dbReference type="PANTHER" id="PTHR43464">
    <property type="entry name" value="METHYLTRANSFERASE"/>
    <property type="match status" value="1"/>
</dbReference>
<proteinExistence type="predicted"/>
<name>A0A4Z0HBI0_9ACTN</name>
<dbReference type="GO" id="GO:0032259">
    <property type="term" value="P:methylation"/>
    <property type="evidence" value="ECO:0007669"/>
    <property type="project" value="UniProtKB-KW"/>
</dbReference>
<dbReference type="CDD" id="cd02440">
    <property type="entry name" value="AdoMet_MTases"/>
    <property type="match status" value="1"/>
</dbReference>
<keyword evidence="2" id="KW-0808">Transferase</keyword>
<gene>
    <name evidence="2" type="ORF">E4099_08420</name>
</gene>
<feature type="domain" description="Methyltransferase" evidence="1">
    <location>
        <begin position="41"/>
        <end position="135"/>
    </location>
</feature>
<dbReference type="Gene3D" id="3.40.50.150">
    <property type="entry name" value="Vaccinia Virus protein VP39"/>
    <property type="match status" value="1"/>
</dbReference>
<evidence type="ECO:0000313" key="2">
    <source>
        <dbReference type="EMBL" id="TGB14443.1"/>
    </source>
</evidence>
<evidence type="ECO:0000313" key="3">
    <source>
        <dbReference type="Proteomes" id="UP000297948"/>
    </source>
</evidence>
<dbReference type="RefSeq" id="WP_135338337.1">
    <property type="nucleotide sequence ID" value="NZ_JBHLTX010000025.1"/>
</dbReference>
<dbReference type="InterPro" id="IPR029063">
    <property type="entry name" value="SAM-dependent_MTases_sf"/>
</dbReference>
<comment type="caution">
    <text evidence="2">The sequence shown here is derived from an EMBL/GenBank/DDBJ whole genome shotgun (WGS) entry which is preliminary data.</text>
</comment>
<keyword evidence="2" id="KW-0489">Methyltransferase</keyword>
<dbReference type="PANTHER" id="PTHR43464:SF3">
    <property type="entry name" value="SAM-DEPENDENT METHYLTRANSFERASE"/>
    <property type="match status" value="1"/>
</dbReference>
<dbReference type="EMBL" id="SRID01000051">
    <property type="protein sequence ID" value="TGB14443.1"/>
    <property type="molecule type" value="Genomic_DNA"/>
</dbReference>
<dbReference type="Pfam" id="PF13649">
    <property type="entry name" value="Methyltransf_25"/>
    <property type="match status" value="1"/>
</dbReference>
<sequence>MDRQLMSSIAHRNHPIAAPLDEASIRTLLEHALPRGEGRLLDVGCGFGAWPVQALTAYPAVRAEGVDVSAAALERAEQAAKEAGVADRLALHRCEAAAYRPEHRFDAVLCVGSTHAYGGLVPTLAALREHLAPGGTALVGEGFWEREPDPAALTGLGAEAEEFSDLATTVDRVRAEGWTPVYAHVSSLREWDMYEWSWTGSLSRWALDNPDHPDSAAALEAADEHRAGWLRGYRGVFGFVSLVLRRTAD</sequence>
<dbReference type="OrthoDB" id="474235at2"/>
<evidence type="ECO:0000259" key="1">
    <source>
        <dbReference type="Pfam" id="PF13649"/>
    </source>
</evidence>
<dbReference type="GO" id="GO:0008168">
    <property type="term" value="F:methyltransferase activity"/>
    <property type="evidence" value="ECO:0007669"/>
    <property type="project" value="UniProtKB-KW"/>
</dbReference>
<dbReference type="InterPro" id="IPR041698">
    <property type="entry name" value="Methyltransf_25"/>
</dbReference>
<protein>
    <submittedName>
        <fullName evidence="2">Class I SAM-dependent methyltransferase</fullName>
    </submittedName>
</protein>
<dbReference type="AlphaFoldDB" id="A0A4Z0HBI0"/>
<keyword evidence="3" id="KW-1185">Reference proteome</keyword>
<organism evidence="2 3">
    <name type="scientific">Streptomyces palmae</name>
    <dbReference type="NCBI Taxonomy" id="1701085"/>
    <lineage>
        <taxon>Bacteria</taxon>
        <taxon>Bacillati</taxon>
        <taxon>Actinomycetota</taxon>
        <taxon>Actinomycetes</taxon>
        <taxon>Kitasatosporales</taxon>
        <taxon>Streptomycetaceae</taxon>
        <taxon>Streptomyces</taxon>
    </lineage>
</organism>